<protein>
    <submittedName>
        <fullName evidence="1">Uncharacterized protein</fullName>
    </submittedName>
</protein>
<reference evidence="1 2" key="1">
    <citation type="submission" date="2023-07" db="EMBL/GenBank/DDBJ databases">
        <title>Genomic Encyclopedia of Type Strains, Phase IV (KMG-IV): sequencing the most valuable type-strain genomes for metagenomic binning, comparative biology and taxonomic classification.</title>
        <authorList>
            <person name="Goeker M."/>
        </authorList>
    </citation>
    <scope>NUCLEOTIDE SEQUENCE [LARGE SCALE GENOMIC DNA]</scope>
    <source>
        <strain evidence="1 2">DSM 19922</strain>
    </source>
</reference>
<keyword evidence="2" id="KW-1185">Reference proteome</keyword>
<gene>
    <name evidence="1" type="ORF">QO018_000625</name>
</gene>
<name>A0ABU0MEC2_9PROT</name>
<organism evidence="1 2">
    <name type="scientific">Azospirillum picis</name>
    <dbReference type="NCBI Taxonomy" id="488438"/>
    <lineage>
        <taxon>Bacteria</taxon>
        <taxon>Pseudomonadati</taxon>
        <taxon>Pseudomonadota</taxon>
        <taxon>Alphaproteobacteria</taxon>
        <taxon>Rhodospirillales</taxon>
        <taxon>Azospirillaceae</taxon>
        <taxon>Azospirillum</taxon>
    </lineage>
</organism>
<accession>A0ABU0MEC2</accession>
<evidence type="ECO:0000313" key="2">
    <source>
        <dbReference type="Proteomes" id="UP001244552"/>
    </source>
</evidence>
<evidence type="ECO:0000313" key="1">
    <source>
        <dbReference type="EMBL" id="MDQ0531789.1"/>
    </source>
</evidence>
<sequence length="62" mass="6490">MVQLWRAYQPHAGRIGGMAQGVVPVTGHLPEAGGVGDQAAIMMDAFAIMSQAEAELLAREPS</sequence>
<dbReference type="EMBL" id="JAUSVU010000002">
    <property type="protein sequence ID" value="MDQ0531789.1"/>
    <property type="molecule type" value="Genomic_DNA"/>
</dbReference>
<comment type="caution">
    <text evidence="1">The sequence shown here is derived from an EMBL/GenBank/DDBJ whole genome shotgun (WGS) entry which is preliminary data.</text>
</comment>
<dbReference type="Proteomes" id="UP001244552">
    <property type="component" value="Unassembled WGS sequence"/>
</dbReference>
<proteinExistence type="predicted"/>
<dbReference type="RefSeq" id="WP_209978688.1">
    <property type="nucleotide sequence ID" value="NZ_JAGINO010000002.1"/>
</dbReference>